<reference evidence="12" key="1">
    <citation type="submission" date="2012-12" db="EMBL/GenBank/DDBJ databases">
        <authorList>
            <person name="Hellsten U."/>
            <person name="Grimwood J."/>
            <person name="Chapman J.A."/>
            <person name="Shapiro H."/>
            <person name="Aerts A."/>
            <person name="Otillar R.P."/>
            <person name="Terry A.Y."/>
            <person name="Boore J.L."/>
            <person name="Simakov O."/>
            <person name="Marletaz F."/>
            <person name="Cho S.-J."/>
            <person name="Edsinger-Gonzales E."/>
            <person name="Havlak P."/>
            <person name="Kuo D.-H."/>
            <person name="Larsson T."/>
            <person name="Lv J."/>
            <person name="Arendt D."/>
            <person name="Savage R."/>
            <person name="Osoegawa K."/>
            <person name="de Jong P."/>
            <person name="Lindberg D.R."/>
            <person name="Seaver E.C."/>
            <person name="Weisblat D.A."/>
            <person name="Putnam N.H."/>
            <person name="Grigoriev I.V."/>
            <person name="Rokhsar D.S."/>
        </authorList>
    </citation>
    <scope>NUCLEOTIDE SEQUENCE</scope>
</reference>
<reference evidence="11" key="3">
    <citation type="submission" date="2015-06" db="UniProtKB">
        <authorList>
            <consortium name="EnsemblMetazoa"/>
        </authorList>
    </citation>
    <scope>IDENTIFICATION</scope>
</reference>
<dbReference type="Pfam" id="PF00535">
    <property type="entry name" value="Glycos_transf_2"/>
    <property type="match status" value="1"/>
</dbReference>
<dbReference type="Gene3D" id="3.90.550.10">
    <property type="entry name" value="Spore Coat Polysaccharide Biosynthesis Protein SpsA, Chain A"/>
    <property type="match status" value="1"/>
</dbReference>
<dbReference type="eggNOG" id="KOG3736">
    <property type="taxonomic scope" value="Eukaryota"/>
</dbReference>
<keyword evidence="7" id="KW-1015">Disulfide bond</keyword>
<evidence type="ECO:0000256" key="6">
    <source>
        <dbReference type="ARBA" id="ARBA00023136"/>
    </source>
</evidence>
<dbReference type="PANTHER" id="PTHR11675:SF63">
    <property type="entry name" value="POLYPEPTIDE N-ACETYLGALACTOSAMINYLTRANSFERASE"/>
    <property type="match status" value="1"/>
</dbReference>
<feature type="domain" description="Glycosyltransferase 2-like" evidence="9">
    <location>
        <begin position="43"/>
        <end position="211"/>
    </location>
</feature>
<evidence type="ECO:0000256" key="7">
    <source>
        <dbReference type="ARBA" id="ARBA00023157"/>
    </source>
</evidence>
<comment type="subcellular location">
    <subcellularLocation>
        <location evidence="8">Endomembrane system</location>
        <topology evidence="8">Single-pass membrane protein</topology>
    </subcellularLocation>
    <subcellularLocation>
        <location evidence="1">Membrane</location>
        <topology evidence="1">Single-pass type II membrane protein</topology>
    </subcellularLocation>
</comment>
<dbReference type="GO" id="GO:0016020">
    <property type="term" value="C:membrane"/>
    <property type="evidence" value="ECO:0007669"/>
    <property type="project" value="UniProtKB-SubCell"/>
</dbReference>
<evidence type="ECO:0000256" key="1">
    <source>
        <dbReference type="ARBA" id="ARBA00004606"/>
    </source>
</evidence>
<evidence type="ECO:0000313" key="10">
    <source>
        <dbReference type="EMBL" id="ESN93650.1"/>
    </source>
</evidence>
<dbReference type="RefSeq" id="XP_009028287.1">
    <property type="nucleotide sequence ID" value="XM_009030039.1"/>
</dbReference>
<dbReference type="EMBL" id="KB097599">
    <property type="protein sequence ID" value="ESN93650.1"/>
    <property type="molecule type" value="Genomic_DNA"/>
</dbReference>
<evidence type="ECO:0000259" key="9">
    <source>
        <dbReference type="Pfam" id="PF00535"/>
    </source>
</evidence>
<dbReference type="GO" id="GO:0008593">
    <property type="term" value="P:regulation of Notch signaling pathway"/>
    <property type="evidence" value="ECO:0000318"/>
    <property type="project" value="GO_Central"/>
</dbReference>
<evidence type="ECO:0000256" key="8">
    <source>
        <dbReference type="ARBA" id="ARBA00037847"/>
    </source>
</evidence>
<dbReference type="InterPro" id="IPR045885">
    <property type="entry name" value="GalNAc-T"/>
</dbReference>
<dbReference type="GO" id="GO:0005112">
    <property type="term" value="F:Notch binding"/>
    <property type="evidence" value="ECO:0000318"/>
    <property type="project" value="GO_Central"/>
</dbReference>
<accession>T1EGR8</accession>
<dbReference type="GO" id="GO:0005794">
    <property type="term" value="C:Golgi apparatus"/>
    <property type="evidence" value="ECO:0000318"/>
    <property type="project" value="GO_Central"/>
</dbReference>
<dbReference type="GO" id="GO:0004653">
    <property type="term" value="F:polypeptide N-acetylgalactosaminyltransferase activity"/>
    <property type="evidence" value="ECO:0000318"/>
    <property type="project" value="GO_Central"/>
</dbReference>
<dbReference type="Proteomes" id="UP000015101">
    <property type="component" value="Unassembled WGS sequence"/>
</dbReference>
<keyword evidence="5" id="KW-1133">Transmembrane helix</keyword>
<dbReference type="InterPro" id="IPR029044">
    <property type="entry name" value="Nucleotide-diphossugar_trans"/>
</dbReference>
<evidence type="ECO:0000313" key="11">
    <source>
        <dbReference type="EnsemblMetazoa" id="HelroP121397"/>
    </source>
</evidence>
<dbReference type="InParanoid" id="T1EGR8"/>
<keyword evidence="6" id="KW-0472">Membrane</keyword>
<proteinExistence type="inferred from homology"/>
<dbReference type="CTD" id="20195768"/>
<evidence type="ECO:0000256" key="2">
    <source>
        <dbReference type="ARBA" id="ARBA00005680"/>
    </source>
</evidence>
<dbReference type="FunFam" id="3.90.550.10:FF:000545">
    <property type="entry name" value="Polypeptide N-acetylgalactosaminyltransferase"/>
    <property type="match status" value="1"/>
</dbReference>
<organism evidence="11 12">
    <name type="scientific">Helobdella robusta</name>
    <name type="common">Californian leech</name>
    <dbReference type="NCBI Taxonomy" id="6412"/>
    <lineage>
        <taxon>Eukaryota</taxon>
        <taxon>Metazoa</taxon>
        <taxon>Spiralia</taxon>
        <taxon>Lophotrochozoa</taxon>
        <taxon>Annelida</taxon>
        <taxon>Clitellata</taxon>
        <taxon>Hirudinea</taxon>
        <taxon>Rhynchobdellida</taxon>
        <taxon>Glossiphoniidae</taxon>
        <taxon>Helobdella</taxon>
    </lineage>
</organism>
<evidence type="ECO:0000256" key="3">
    <source>
        <dbReference type="ARBA" id="ARBA00022692"/>
    </source>
</evidence>
<dbReference type="InterPro" id="IPR001173">
    <property type="entry name" value="Glyco_trans_2-like"/>
</dbReference>
<sequence length="353" mass="40785">YKTYQFNVSVSNTIPLNRNIPDTRPDECKRTGDKDYDIFPKVSIIIPFHNEDWSVLLRSLHSILIRTPDNLLGEIILVDDKSDYSYLKTPLQRYCKVLSDKIIITLNRKREGLIRSRISAAKRAKHEILIFLDGHVEVNVGWLPPLLRAIKNNTNTIAVPLIDAIDRNTLDYAAWSYLVHGGMTWTMEFVWKFLPNRLQNRRVTDPIPSPTLLGCAIAIDRNYFFHLGAFDPGMFIWGGENVEISIRSWTCGASILIIPCSRVGHLFREFLPYSFPKDLGGANIMHTNNQRLVDVWLDDYAHIYYAATKPRVTSDEIQLMSRHRLRKRLNCKSFKWFLDNVIPELTTPKPTSK</sequence>
<keyword evidence="4" id="KW-0735">Signal-anchor</keyword>
<dbReference type="HOGENOM" id="CLU_013477_0_0_1"/>
<dbReference type="GeneID" id="20195768"/>
<dbReference type="OrthoDB" id="9982049at2759"/>
<dbReference type="CDD" id="cd02510">
    <property type="entry name" value="pp-GalNAc-T"/>
    <property type="match status" value="1"/>
</dbReference>
<dbReference type="AlphaFoldDB" id="T1EGR8"/>
<dbReference type="SUPFAM" id="SSF53448">
    <property type="entry name" value="Nucleotide-diphospho-sugar transferases"/>
    <property type="match status" value="1"/>
</dbReference>
<evidence type="ECO:0000313" key="12">
    <source>
        <dbReference type="Proteomes" id="UP000015101"/>
    </source>
</evidence>
<dbReference type="KEGG" id="hro:HELRODRAFT_121397"/>
<evidence type="ECO:0000256" key="5">
    <source>
        <dbReference type="ARBA" id="ARBA00022989"/>
    </source>
</evidence>
<evidence type="ECO:0000256" key="4">
    <source>
        <dbReference type="ARBA" id="ARBA00022968"/>
    </source>
</evidence>
<dbReference type="PANTHER" id="PTHR11675">
    <property type="entry name" value="N-ACETYLGALACTOSAMINYLTRANSFERASE"/>
    <property type="match status" value="1"/>
</dbReference>
<comment type="similarity">
    <text evidence="2">Belongs to the glycosyltransferase 2 family. GalNAc-T subfamily.</text>
</comment>
<protein>
    <recommendedName>
        <fullName evidence="9">Glycosyltransferase 2-like domain-containing protein</fullName>
    </recommendedName>
</protein>
<dbReference type="EnsemblMetazoa" id="HelroT121397">
    <property type="protein sequence ID" value="HelroP121397"/>
    <property type="gene ID" value="HelroG121397"/>
</dbReference>
<dbReference type="STRING" id="6412.T1EGR8"/>
<dbReference type="GO" id="GO:0006493">
    <property type="term" value="P:protein O-linked glycosylation"/>
    <property type="evidence" value="ECO:0000318"/>
    <property type="project" value="GO_Central"/>
</dbReference>
<name>T1EGR8_HELRO</name>
<keyword evidence="3" id="KW-0812">Transmembrane</keyword>
<dbReference type="OMA" id="YDDDWFM"/>
<dbReference type="EMBL" id="AMQM01007347">
    <property type="status" value="NOT_ANNOTATED_CDS"/>
    <property type="molecule type" value="Genomic_DNA"/>
</dbReference>
<keyword evidence="12" id="KW-1185">Reference proteome</keyword>
<gene>
    <name evidence="11" type="primary">20195768</name>
    <name evidence="10" type="ORF">HELRODRAFT_121397</name>
</gene>
<reference evidence="10 12" key="2">
    <citation type="journal article" date="2013" name="Nature">
        <title>Insights into bilaterian evolution from three spiralian genomes.</title>
        <authorList>
            <person name="Simakov O."/>
            <person name="Marletaz F."/>
            <person name="Cho S.J."/>
            <person name="Edsinger-Gonzales E."/>
            <person name="Havlak P."/>
            <person name="Hellsten U."/>
            <person name="Kuo D.H."/>
            <person name="Larsson T."/>
            <person name="Lv J."/>
            <person name="Arendt D."/>
            <person name="Savage R."/>
            <person name="Osoegawa K."/>
            <person name="de Jong P."/>
            <person name="Grimwood J."/>
            <person name="Chapman J.A."/>
            <person name="Shapiro H."/>
            <person name="Aerts A."/>
            <person name="Otillar R.P."/>
            <person name="Terry A.Y."/>
            <person name="Boore J.L."/>
            <person name="Grigoriev I.V."/>
            <person name="Lindberg D.R."/>
            <person name="Seaver E.C."/>
            <person name="Weisblat D.A."/>
            <person name="Putnam N.H."/>
            <person name="Rokhsar D.S."/>
        </authorList>
    </citation>
    <scope>NUCLEOTIDE SEQUENCE</scope>
</reference>